<proteinExistence type="predicted"/>
<dbReference type="EMBL" id="CM014096">
    <property type="protein sequence ID" value="TKS87903.1"/>
    <property type="molecule type" value="Genomic_DNA"/>
</dbReference>
<evidence type="ECO:0000313" key="2">
    <source>
        <dbReference type="Proteomes" id="UP000298787"/>
    </source>
</evidence>
<organism evidence="1 2">
    <name type="scientific">Collichthys lucidus</name>
    <name type="common">Big head croaker</name>
    <name type="synonym">Sciaena lucida</name>
    <dbReference type="NCBI Taxonomy" id="240159"/>
    <lineage>
        <taxon>Eukaryota</taxon>
        <taxon>Metazoa</taxon>
        <taxon>Chordata</taxon>
        <taxon>Craniata</taxon>
        <taxon>Vertebrata</taxon>
        <taxon>Euteleostomi</taxon>
        <taxon>Actinopterygii</taxon>
        <taxon>Neopterygii</taxon>
        <taxon>Teleostei</taxon>
        <taxon>Neoteleostei</taxon>
        <taxon>Acanthomorphata</taxon>
        <taxon>Eupercaria</taxon>
        <taxon>Sciaenidae</taxon>
        <taxon>Collichthys</taxon>
    </lineage>
</organism>
<dbReference type="STRING" id="240159.A0A4U5VHV8"/>
<name>A0A4U5VHV8_COLLU</name>
<sequence>MFPNEPIGKRVGNMGLAFTGEVGIQREGKQRRSKKEISDVIRKKTTKKWRHMERGGVKEAAVYCCGYFHLSIRRSLTCVEKDLMEMMGKTETARDRDQTNMARLWIGPPYFIALKQTPIREPGLHGRVCAPTKRGSKERKRYDRFNQQLASHSQSREALRPQRHGPAVDTLCRLSVFRSCIFIFVLFIRESKNNCEWLKGSFGNLDVSNQPNSFLMVKGLYVKDNASECFLRKLSVIVQKLSLRQLLAVSIYSLSFLQDRLYFVAINGFWGYHTSYIHAFACFRESMPVPEQPAEQEKGAMVAPVMPASNGERSETETTSSILASVKEQESKCIEVTKKEINHRHVAIVEVLFSSAAQLQENSSPEKKNVLKIQNQFLVQSSEGYRNAFAFRFYVTISLISST</sequence>
<dbReference type="AlphaFoldDB" id="A0A4U5VHV8"/>
<keyword evidence="2" id="KW-1185">Reference proteome</keyword>
<protein>
    <submittedName>
        <fullName evidence="1">Catenin delta-2</fullName>
    </submittedName>
</protein>
<dbReference type="Proteomes" id="UP000298787">
    <property type="component" value="Chromosome 19"/>
</dbReference>
<evidence type="ECO:0000313" key="1">
    <source>
        <dbReference type="EMBL" id="TKS87903.1"/>
    </source>
</evidence>
<gene>
    <name evidence="1" type="ORF">D9C73_022027</name>
</gene>
<reference evidence="1 2" key="1">
    <citation type="submission" date="2019-01" db="EMBL/GenBank/DDBJ databases">
        <title>Genome Assembly of Collichthys lucidus.</title>
        <authorList>
            <person name="Cai M."/>
            <person name="Xiao S."/>
        </authorList>
    </citation>
    <scope>NUCLEOTIDE SEQUENCE [LARGE SCALE GENOMIC DNA]</scope>
    <source>
        <strain evidence="1">JT15FE1705JMU</strain>
        <tissue evidence="1">Muscle</tissue>
    </source>
</reference>
<accession>A0A4U5VHV8</accession>